<reference evidence="1 2" key="1">
    <citation type="submission" date="2021-05" db="EMBL/GenBank/DDBJ databases">
        <title>A Polyphasic approach of four new species of the genus Ohtaekwangia: Ohtaekwangia histidinii sp. nov., Ohtaekwangia cretensis sp. nov., Ohtaekwangia indiensis sp. nov., Ohtaekwangia reichenbachii sp. nov. from diverse environment.</title>
        <authorList>
            <person name="Octaviana S."/>
        </authorList>
    </citation>
    <scope>NUCLEOTIDE SEQUENCE [LARGE SCALE GENOMIC DNA]</scope>
    <source>
        <strain evidence="1 2">PWU20</strain>
    </source>
</reference>
<protein>
    <submittedName>
        <fullName evidence="1">Uncharacterized protein</fullName>
    </submittedName>
</protein>
<dbReference type="RefSeq" id="WP_254155643.1">
    <property type="nucleotide sequence ID" value="NZ_JAHESD010000063.1"/>
</dbReference>
<sequence>LNFREASGYAKHILKDPQKKAYYQQKAKKLKLPNAYTAALTEFLRKGEIKEIQLHKNKNAKGNTVRVRASKKDFSVRKIWISIYDAKGTPVLSGEAIRKDNTDFVFHVDDLSFDGPIRIKACINDVSVHKVEKEICL</sequence>
<keyword evidence="2" id="KW-1185">Reference proteome</keyword>
<proteinExistence type="predicted"/>
<comment type="caution">
    <text evidence="1">The sequence shown here is derived from an EMBL/GenBank/DDBJ whole genome shotgun (WGS) entry which is preliminary data.</text>
</comment>
<feature type="non-terminal residue" evidence="1">
    <location>
        <position position="1"/>
    </location>
</feature>
<accession>A0ABS5VXQ8</accession>
<dbReference type="EMBL" id="JAHESD010000063">
    <property type="protein sequence ID" value="MBT1705650.1"/>
    <property type="molecule type" value="Genomic_DNA"/>
</dbReference>
<dbReference type="Proteomes" id="UP000772618">
    <property type="component" value="Unassembled WGS sequence"/>
</dbReference>
<name>A0ABS5VXQ8_9BACT</name>
<evidence type="ECO:0000313" key="2">
    <source>
        <dbReference type="Proteomes" id="UP000772618"/>
    </source>
</evidence>
<evidence type="ECO:0000313" key="1">
    <source>
        <dbReference type="EMBL" id="MBT1705650.1"/>
    </source>
</evidence>
<organism evidence="1 2">
    <name type="scientific">Chryseosolibacter indicus</name>
    <dbReference type="NCBI Taxonomy" id="2782351"/>
    <lineage>
        <taxon>Bacteria</taxon>
        <taxon>Pseudomonadati</taxon>
        <taxon>Bacteroidota</taxon>
        <taxon>Cytophagia</taxon>
        <taxon>Cytophagales</taxon>
        <taxon>Chryseotaleaceae</taxon>
        <taxon>Chryseosolibacter</taxon>
    </lineage>
</organism>
<gene>
    <name evidence="1" type="ORF">KK060_20335</name>
</gene>